<dbReference type="InterPro" id="IPR036291">
    <property type="entry name" value="NAD(P)-bd_dom_sf"/>
</dbReference>
<dbReference type="PANTHER" id="PTHR43708">
    <property type="entry name" value="CONSERVED EXPRESSED OXIDOREDUCTASE (EUROFUNG)"/>
    <property type="match status" value="1"/>
</dbReference>
<dbReference type="SUPFAM" id="SSF55347">
    <property type="entry name" value="Glyceraldehyde-3-phosphate dehydrogenase-like, C-terminal domain"/>
    <property type="match status" value="1"/>
</dbReference>
<sequence length="326" mass="37233">MEKEKKVIWGIIGCGDVAEVKSGPAFQKIKHSELRMVMRRDAEKAQSFARRHHVPHWTNDAKVLLNDYHINAVYIATPPSTHLEYARLALKAGKNIYLEKPMVRNLKEATQLLDLAKESDQKITVAHYRRALPAFQKVKSLIEKKAIGDIRLVEIQMLQSAKNDLIASTDENWRVDPKISGGGYFFDLAPHQLDLMLNFFGKFEKRNGIASNQSKVYQANDMVNALGRFENGVHFTGTWAFNVNDDQCKDVCKIYGSDGMIKFSFYGDKVYLTHKGKKKKFRFENPQHIQYPMISKTVDYFLDIGPNPCSIQEGQNVIESMEIITS</sequence>
<gene>
    <name evidence="3" type="ORF">GCM10007940_46560</name>
</gene>
<evidence type="ECO:0000313" key="4">
    <source>
        <dbReference type="Proteomes" id="UP001156666"/>
    </source>
</evidence>
<keyword evidence="4" id="KW-1185">Reference proteome</keyword>
<dbReference type="RefSeq" id="WP_235293562.1">
    <property type="nucleotide sequence ID" value="NZ_BSOH01000037.1"/>
</dbReference>
<dbReference type="SUPFAM" id="SSF51735">
    <property type="entry name" value="NAD(P)-binding Rossmann-fold domains"/>
    <property type="match status" value="1"/>
</dbReference>
<dbReference type="InterPro" id="IPR051317">
    <property type="entry name" value="Gfo/Idh/MocA_oxidoreduct"/>
</dbReference>
<organism evidence="3 4">
    <name type="scientific">Portibacter lacus</name>
    <dbReference type="NCBI Taxonomy" id="1099794"/>
    <lineage>
        <taxon>Bacteria</taxon>
        <taxon>Pseudomonadati</taxon>
        <taxon>Bacteroidota</taxon>
        <taxon>Saprospiria</taxon>
        <taxon>Saprospirales</taxon>
        <taxon>Haliscomenobacteraceae</taxon>
        <taxon>Portibacter</taxon>
    </lineage>
</organism>
<name>A0AA37WIP0_9BACT</name>
<dbReference type="Pfam" id="PF01408">
    <property type="entry name" value="GFO_IDH_MocA"/>
    <property type="match status" value="1"/>
</dbReference>
<proteinExistence type="predicted"/>
<dbReference type="Gene3D" id="3.40.50.720">
    <property type="entry name" value="NAD(P)-binding Rossmann-like Domain"/>
    <property type="match status" value="1"/>
</dbReference>
<reference evidence="3" key="1">
    <citation type="journal article" date="2014" name="Int. J. Syst. Evol. Microbiol.">
        <title>Complete genome sequence of Corynebacterium casei LMG S-19264T (=DSM 44701T), isolated from a smear-ripened cheese.</title>
        <authorList>
            <consortium name="US DOE Joint Genome Institute (JGI-PGF)"/>
            <person name="Walter F."/>
            <person name="Albersmeier A."/>
            <person name="Kalinowski J."/>
            <person name="Ruckert C."/>
        </authorList>
    </citation>
    <scope>NUCLEOTIDE SEQUENCE</scope>
    <source>
        <strain evidence="3">NBRC 108769</strain>
    </source>
</reference>
<evidence type="ECO:0000259" key="2">
    <source>
        <dbReference type="Pfam" id="PF22725"/>
    </source>
</evidence>
<comment type="caution">
    <text evidence="3">The sequence shown here is derived from an EMBL/GenBank/DDBJ whole genome shotgun (WGS) entry which is preliminary data.</text>
</comment>
<feature type="domain" description="GFO/IDH/MocA-like oxidoreductase" evidence="2">
    <location>
        <begin position="135"/>
        <end position="261"/>
    </location>
</feature>
<evidence type="ECO:0000259" key="1">
    <source>
        <dbReference type="Pfam" id="PF01408"/>
    </source>
</evidence>
<dbReference type="InterPro" id="IPR000683">
    <property type="entry name" value="Gfo/Idh/MocA-like_OxRdtase_N"/>
</dbReference>
<feature type="domain" description="Gfo/Idh/MocA-like oxidoreductase N-terminal" evidence="1">
    <location>
        <begin position="9"/>
        <end position="127"/>
    </location>
</feature>
<dbReference type="InterPro" id="IPR055170">
    <property type="entry name" value="GFO_IDH_MocA-like_dom"/>
</dbReference>
<dbReference type="Gene3D" id="3.30.360.10">
    <property type="entry name" value="Dihydrodipicolinate Reductase, domain 2"/>
    <property type="match status" value="1"/>
</dbReference>
<dbReference type="Pfam" id="PF22725">
    <property type="entry name" value="GFO_IDH_MocA_C3"/>
    <property type="match status" value="1"/>
</dbReference>
<evidence type="ECO:0000313" key="3">
    <source>
        <dbReference type="EMBL" id="GLR20040.1"/>
    </source>
</evidence>
<protein>
    <submittedName>
        <fullName evidence="3">Oxidoreductase</fullName>
    </submittedName>
</protein>
<dbReference type="GO" id="GO:0000166">
    <property type="term" value="F:nucleotide binding"/>
    <property type="evidence" value="ECO:0007669"/>
    <property type="project" value="InterPro"/>
</dbReference>
<dbReference type="PANTHER" id="PTHR43708:SF4">
    <property type="entry name" value="OXIDOREDUCTASE YCEM-RELATED"/>
    <property type="match status" value="1"/>
</dbReference>
<dbReference type="EMBL" id="BSOH01000037">
    <property type="protein sequence ID" value="GLR20040.1"/>
    <property type="molecule type" value="Genomic_DNA"/>
</dbReference>
<dbReference type="AlphaFoldDB" id="A0AA37WIP0"/>
<dbReference type="Proteomes" id="UP001156666">
    <property type="component" value="Unassembled WGS sequence"/>
</dbReference>
<reference evidence="3" key="2">
    <citation type="submission" date="2023-01" db="EMBL/GenBank/DDBJ databases">
        <title>Draft genome sequence of Portibacter lacus strain NBRC 108769.</title>
        <authorList>
            <person name="Sun Q."/>
            <person name="Mori K."/>
        </authorList>
    </citation>
    <scope>NUCLEOTIDE SEQUENCE</scope>
    <source>
        <strain evidence="3">NBRC 108769</strain>
    </source>
</reference>
<accession>A0AA37WIP0</accession>